<dbReference type="Pfam" id="PF24782">
    <property type="entry name" value="WD40_MABP1-WDR62_2nd"/>
    <property type="match status" value="1"/>
</dbReference>
<feature type="repeat" description="WD" evidence="1">
    <location>
        <begin position="523"/>
        <end position="564"/>
    </location>
</feature>
<dbReference type="SUPFAM" id="SSF50998">
    <property type="entry name" value="Quinoprotein alcohol dehydrogenase-like"/>
    <property type="match status" value="1"/>
</dbReference>
<feature type="compositionally biased region" description="Polar residues" evidence="2">
    <location>
        <begin position="1139"/>
        <end position="1165"/>
    </location>
</feature>
<keyword evidence="5" id="KW-1185">Reference proteome</keyword>
<dbReference type="Ensembl" id="ENSPKIT00000022736.1">
    <property type="protein sequence ID" value="ENSPKIP00000041699.1"/>
    <property type="gene ID" value="ENSPKIG00000018068.1"/>
</dbReference>
<protein>
    <recommendedName>
        <fullName evidence="3">MABP1/WDR62 second WD40 domain-containing protein</fullName>
    </recommendedName>
</protein>
<evidence type="ECO:0000313" key="5">
    <source>
        <dbReference type="Proteomes" id="UP000261540"/>
    </source>
</evidence>
<organism evidence="4 5">
    <name type="scientific">Paramormyrops kingsleyae</name>
    <dbReference type="NCBI Taxonomy" id="1676925"/>
    <lineage>
        <taxon>Eukaryota</taxon>
        <taxon>Metazoa</taxon>
        <taxon>Chordata</taxon>
        <taxon>Craniata</taxon>
        <taxon>Vertebrata</taxon>
        <taxon>Euteleostomi</taxon>
        <taxon>Actinopterygii</taxon>
        <taxon>Neopterygii</taxon>
        <taxon>Teleostei</taxon>
        <taxon>Osteoglossocephala</taxon>
        <taxon>Osteoglossomorpha</taxon>
        <taxon>Osteoglossiformes</taxon>
        <taxon>Mormyridae</taxon>
        <taxon>Paramormyrops</taxon>
    </lineage>
</organism>
<dbReference type="Pfam" id="PF00400">
    <property type="entry name" value="WD40"/>
    <property type="match status" value="1"/>
</dbReference>
<dbReference type="InterPro" id="IPR015943">
    <property type="entry name" value="WD40/YVTN_repeat-like_dom_sf"/>
</dbReference>
<feature type="compositionally biased region" description="Polar residues" evidence="2">
    <location>
        <begin position="1104"/>
        <end position="1115"/>
    </location>
</feature>
<feature type="region of interest" description="Disordered" evidence="2">
    <location>
        <begin position="710"/>
        <end position="734"/>
    </location>
</feature>
<feature type="compositionally biased region" description="Polar residues" evidence="2">
    <location>
        <begin position="1032"/>
        <end position="1041"/>
    </location>
</feature>
<feature type="compositionally biased region" description="Low complexity" evidence="2">
    <location>
        <begin position="1084"/>
        <end position="1099"/>
    </location>
</feature>
<dbReference type="Proteomes" id="UP000261540">
    <property type="component" value="Unplaced"/>
</dbReference>
<dbReference type="InterPro" id="IPR056162">
    <property type="entry name" value="WD40_MABP1-WDR62_2nd"/>
</dbReference>
<feature type="compositionally biased region" description="Low complexity" evidence="2">
    <location>
        <begin position="896"/>
        <end position="914"/>
    </location>
</feature>
<dbReference type="PANTHER" id="PTHR45589:SF3">
    <property type="entry name" value="WD REPEAT-CONTAINING PROTEIN 62"/>
    <property type="match status" value="1"/>
</dbReference>
<feature type="compositionally biased region" description="Polar residues" evidence="2">
    <location>
        <begin position="1055"/>
        <end position="1074"/>
    </location>
</feature>
<dbReference type="InterPro" id="IPR052779">
    <property type="entry name" value="WDR62"/>
</dbReference>
<dbReference type="PROSITE" id="PS50294">
    <property type="entry name" value="WD_REPEATS_REGION"/>
    <property type="match status" value="1"/>
</dbReference>
<evidence type="ECO:0000313" key="4">
    <source>
        <dbReference type="Ensembl" id="ENSPKIP00000041659.1"/>
    </source>
</evidence>
<feature type="domain" description="MABP1/WDR62 second WD40" evidence="3">
    <location>
        <begin position="229"/>
        <end position="556"/>
    </location>
</feature>
<feature type="compositionally biased region" description="Polar residues" evidence="2">
    <location>
        <begin position="993"/>
        <end position="1007"/>
    </location>
</feature>
<dbReference type="InterPro" id="IPR011047">
    <property type="entry name" value="Quinoprotein_ADH-like_sf"/>
</dbReference>
<dbReference type="PANTHER" id="PTHR45589">
    <property type="entry name" value="WD REPEAT DOMAIN 62, ISOFORM G"/>
    <property type="match status" value="1"/>
</dbReference>
<dbReference type="InterPro" id="IPR036322">
    <property type="entry name" value="WD40_repeat_dom_sf"/>
</dbReference>
<accession>A0A3B3TFY3</accession>
<reference evidence="4" key="1">
    <citation type="submission" date="2025-05" db="UniProtKB">
        <authorList>
            <consortium name="Ensembl"/>
        </authorList>
    </citation>
    <scope>IDENTIFICATION</scope>
</reference>
<sequence>MAVSVWEWRKGVVIASNKVSGRVLTMSFSEDSSYFVTAGNRMIKFWYLDTSRNRQVNGTVPLTGRPALLGEQWNSTFCGLACGRGHMAGSTYCVTIQGLLCRFNSRRLLEAWVDLKTAPVHCLSVSEDYVFCGCADATVRVFKPSDLCYITTLPRPQNLCMDITKSGEARDLLADDQVAGYPDTLALAFDPLARYLTCVYSNHSVYVWDVCNIRNVEVVYSAHSHSNGVWSVEMYPNMEEQAEPCLTVGSFVTCSSDCTIRLWPGDPSTYIPASVSTADPGQVVWLKKDMEQQWIVGEPREARSSHVKPGIRVMSVSPDGLHLAAGDWGGSLRVFCLQFLHELLHIKAHDSEVLCLEFSPAFTGLDLLVSAGHDGCIHIFNRENGYSHERTVCDHSTSIIAIKFTGAFPNAGLVSCGGDGSVYLYSTEKGQLSCSSRIVTKTAVNDMSLDAASSHSVVACQDQHIRVYSLKSGKMTKTIKSPLSDVTFLKMQMDVSGTFLATSCSNGTICIFDYSSGDCVVTLFGHSDSVTGIQFSHDCRHLITVSGDSCVFVWRLASEMTKAMRKNLADIIQRNSSSCSFSETTISQLLARKQTCEDVRGPLTPAEVIRGQNQEERGENILTYSSHDEVTKSRADPGYSLHVPPLSVTLTPLQTNGEPMLARTLSPQALCSFANPGKEQRGGSYQPRARWAEHSDPEAVLLALETQSLRSPLTPSPGGKDAANEGDPFGHHKQSLYEGDLEDYLCLACPDKQRTNAGSEQSLPGTDLLLLPCDPENWSLQTVPPEMTDHSFHPTNGSSLQSEEEELDFRSLHDVPLVHWKETTVDLSLSSVCGSGSAENQASNLDWAFVGSSSQTSFTCSFKEELRSISRAVPSVVTCSPVNGAFDPNLQERQWPSKSHVPHGSPSSPAVPVSVTPRWCKDSSRWETASCHADSDSMSANCTKTKMSENILQQSRHAKPGCKYTGIKDKPMDRLMSPGQRRSLPRSSDDISRSVQWDSMGTGTSPHSKVLHNGSDYELVRPQVRKPDKLSNQRARSTPILNTPKEHKECLPVSMIQQSQSTTTPRKPSASTDKLPSLCRHVSRVGSRPSSPVCRVPSPLGSLTRKSFTVTQRSGFTLPGDESDSEAQQDGVRPECSTKRSSISNNSKVQPGGTWSCSPNASTPETGVVLSDPSSAHLKREGTVEVKSNLHSYSHTSSSGDAMSTLALPQESTISNSDVMNGPSGLNTCKRIVRDLKHSVTAAVGLYRKLCLSQGSPEQCSQMRLLLDDVFSEVRSDLSCAFNSELNQDQGRVTTPRNAEGVTLQLQSDGIMALLERYSDILARITARKANSV</sequence>
<evidence type="ECO:0000256" key="2">
    <source>
        <dbReference type="SAM" id="MobiDB-lite"/>
    </source>
</evidence>
<dbReference type="InterPro" id="IPR001680">
    <property type="entry name" value="WD40_rpt"/>
</dbReference>
<keyword evidence="1" id="KW-0853">WD repeat</keyword>
<feature type="region of interest" description="Disordered" evidence="2">
    <location>
        <begin position="892"/>
        <end position="914"/>
    </location>
</feature>
<dbReference type="SMART" id="SM00320">
    <property type="entry name" value="WD40"/>
    <property type="match status" value="10"/>
</dbReference>
<dbReference type="GeneTree" id="ENSGT00940000165793"/>
<evidence type="ECO:0000256" key="1">
    <source>
        <dbReference type="PROSITE-ProRule" id="PRU00221"/>
    </source>
</evidence>
<evidence type="ECO:0000259" key="3">
    <source>
        <dbReference type="Pfam" id="PF24782"/>
    </source>
</evidence>
<feature type="region of interest" description="Disordered" evidence="2">
    <location>
        <begin position="955"/>
        <end position="1176"/>
    </location>
</feature>
<dbReference type="STRING" id="1676925.ENSPKIP00000041659"/>
<proteinExistence type="predicted"/>
<dbReference type="Ensembl" id="ENSPKIT00000022695.1">
    <property type="protein sequence ID" value="ENSPKIP00000041659.1"/>
    <property type="gene ID" value="ENSPKIG00000018068.1"/>
</dbReference>
<dbReference type="Gene3D" id="2.130.10.10">
    <property type="entry name" value="YVTN repeat-like/Quinoprotein amine dehydrogenase"/>
    <property type="match status" value="3"/>
</dbReference>
<dbReference type="PROSITE" id="PS50082">
    <property type="entry name" value="WD_REPEATS_2"/>
    <property type="match status" value="1"/>
</dbReference>
<name>A0A3B3TFY3_9TELE</name>
<dbReference type="SUPFAM" id="SSF50978">
    <property type="entry name" value="WD40 repeat-like"/>
    <property type="match status" value="1"/>
</dbReference>